<proteinExistence type="predicted"/>
<reference evidence="2 3" key="1">
    <citation type="submission" date="2019-03" db="EMBL/GenBank/DDBJ databases">
        <title>First draft genome of Liparis tanakae, snailfish: a comprehensive survey of snailfish specific genes.</title>
        <authorList>
            <person name="Kim W."/>
            <person name="Song I."/>
            <person name="Jeong J.-H."/>
            <person name="Kim D."/>
            <person name="Kim S."/>
            <person name="Ryu S."/>
            <person name="Song J.Y."/>
            <person name="Lee S.K."/>
        </authorList>
    </citation>
    <scope>NUCLEOTIDE SEQUENCE [LARGE SCALE GENOMIC DNA]</scope>
    <source>
        <tissue evidence="2">Muscle</tissue>
    </source>
</reference>
<accession>A0A4Z2HMQ7</accession>
<sequence length="78" mass="8427">MERGAENDRYGKSKEGEEEPLRPARQQEAHRDFAKASAASPNSLHLGERVTLDVVGGSARGGGGGKENNINPQMKFSF</sequence>
<feature type="compositionally biased region" description="Polar residues" evidence="1">
    <location>
        <begin position="68"/>
        <end position="78"/>
    </location>
</feature>
<evidence type="ECO:0000313" key="2">
    <source>
        <dbReference type="EMBL" id="TNN67037.1"/>
    </source>
</evidence>
<feature type="region of interest" description="Disordered" evidence="1">
    <location>
        <begin position="1"/>
        <end position="78"/>
    </location>
</feature>
<evidence type="ECO:0000313" key="3">
    <source>
        <dbReference type="Proteomes" id="UP000314294"/>
    </source>
</evidence>
<organism evidence="2 3">
    <name type="scientific">Liparis tanakae</name>
    <name type="common">Tanaka's snailfish</name>
    <dbReference type="NCBI Taxonomy" id="230148"/>
    <lineage>
        <taxon>Eukaryota</taxon>
        <taxon>Metazoa</taxon>
        <taxon>Chordata</taxon>
        <taxon>Craniata</taxon>
        <taxon>Vertebrata</taxon>
        <taxon>Euteleostomi</taxon>
        <taxon>Actinopterygii</taxon>
        <taxon>Neopterygii</taxon>
        <taxon>Teleostei</taxon>
        <taxon>Neoteleostei</taxon>
        <taxon>Acanthomorphata</taxon>
        <taxon>Eupercaria</taxon>
        <taxon>Perciformes</taxon>
        <taxon>Cottioidei</taxon>
        <taxon>Cottales</taxon>
        <taxon>Liparidae</taxon>
        <taxon>Liparis</taxon>
    </lineage>
</organism>
<feature type="compositionally biased region" description="Basic and acidic residues" evidence="1">
    <location>
        <begin position="1"/>
        <end position="34"/>
    </location>
</feature>
<evidence type="ECO:0000256" key="1">
    <source>
        <dbReference type="SAM" id="MobiDB-lite"/>
    </source>
</evidence>
<protein>
    <submittedName>
        <fullName evidence="2">Uncharacterized protein</fullName>
    </submittedName>
</protein>
<dbReference type="Proteomes" id="UP000314294">
    <property type="component" value="Unassembled WGS sequence"/>
</dbReference>
<name>A0A4Z2HMQ7_9TELE</name>
<gene>
    <name evidence="2" type="ORF">EYF80_022810</name>
</gene>
<comment type="caution">
    <text evidence="2">The sequence shown here is derived from an EMBL/GenBank/DDBJ whole genome shotgun (WGS) entry which is preliminary data.</text>
</comment>
<dbReference type="EMBL" id="SRLO01000211">
    <property type="protein sequence ID" value="TNN67037.1"/>
    <property type="molecule type" value="Genomic_DNA"/>
</dbReference>
<dbReference type="AlphaFoldDB" id="A0A4Z2HMQ7"/>
<keyword evidence="3" id="KW-1185">Reference proteome</keyword>